<dbReference type="SUPFAM" id="SSF69572">
    <property type="entry name" value="Activating enzymes of the ubiquitin-like proteins"/>
    <property type="match status" value="1"/>
</dbReference>
<dbReference type="PROSITE" id="PS50206">
    <property type="entry name" value="RHODANESE_3"/>
    <property type="match status" value="1"/>
</dbReference>
<evidence type="ECO:0000256" key="1">
    <source>
        <dbReference type="ARBA" id="ARBA00009919"/>
    </source>
</evidence>
<evidence type="ECO:0000256" key="11">
    <source>
        <dbReference type="ARBA" id="ARBA00075328"/>
    </source>
</evidence>
<evidence type="ECO:0000256" key="5">
    <source>
        <dbReference type="ARBA" id="ARBA00052218"/>
    </source>
</evidence>
<dbReference type="Gene3D" id="3.40.50.720">
    <property type="entry name" value="NAD(P)-binding Rossmann-like Domain"/>
    <property type="match status" value="1"/>
</dbReference>
<dbReference type="EMBL" id="FONY01000007">
    <property type="protein sequence ID" value="SFE80984.1"/>
    <property type="molecule type" value="Genomic_DNA"/>
</dbReference>
<dbReference type="Pfam" id="PF00581">
    <property type="entry name" value="Rhodanese"/>
    <property type="match status" value="1"/>
</dbReference>
<dbReference type="GO" id="GO:0005829">
    <property type="term" value="C:cytosol"/>
    <property type="evidence" value="ECO:0007669"/>
    <property type="project" value="TreeGrafter"/>
</dbReference>
<dbReference type="GO" id="GO:0008641">
    <property type="term" value="F:ubiquitin-like modifier activating enzyme activity"/>
    <property type="evidence" value="ECO:0007669"/>
    <property type="project" value="InterPro"/>
</dbReference>
<evidence type="ECO:0000256" key="12">
    <source>
        <dbReference type="ARBA" id="ARBA00078531"/>
    </source>
</evidence>
<dbReference type="EC" id="2.7.7.80" evidence="8"/>
<evidence type="ECO:0000259" key="13">
    <source>
        <dbReference type="PROSITE" id="PS50206"/>
    </source>
</evidence>
<comment type="subunit">
    <text evidence="7">Homodimer. Forms a stable heterotetrameric complex of 2 MoeB and 2 MoaD during adenylation of MoaD.</text>
</comment>
<accession>A0A1I2DK97</accession>
<dbReference type="AlphaFoldDB" id="A0A1I2DK97"/>
<dbReference type="InterPro" id="IPR035985">
    <property type="entry name" value="Ubiquitin-activating_enz"/>
</dbReference>
<keyword evidence="14" id="KW-0548">Nucleotidyltransferase</keyword>
<proteinExistence type="inferred from homology"/>
<evidence type="ECO:0000256" key="9">
    <source>
        <dbReference type="ARBA" id="ARBA00073635"/>
    </source>
</evidence>
<feature type="domain" description="Rhodanese" evidence="13">
    <location>
        <begin position="288"/>
        <end position="377"/>
    </location>
</feature>
<dbReference type="FunFam" id="3.40.50.720:FF:000033">
    <property type="entry name" value="Adenylyltransferase and sulfurtransferase MOCS3"/>
    <property type="match status" value="1"/>
</dbReference>
<evidence type="ECO:0000313" key="14">
    <source>
        <dbReference type="EMBL" id="SFE80984.1"/>
    </source>
</evidence>
<dbReference type="GO" id="GO:0004792">
    <property type="term" value="F:thiosulfate-cyanide sulfurtransferase activity"/>
    <property type="evidence" value="ECO:0007669"/>
    <property type="project" value="TreeGrafter"/>
</dbReference>
<dbReference type="SMART" id="SM00450">
    <property type="entry name" value="RHOD"/>
    <property type="match status" value="1"/>
</dbReference>
<evidence type="ECO:0000256" key="7">
    <source>
        <dbReference type="ARBA" id="ARBA00063809"/>
    </source>
</evidence>
<keyword evidence="2 14" id="KW-0808">Transferase</keyword>
<evidence type="ECO:0000256" key="2">
    <source>
        <dbReference type="ARBA" id="ARBA00022679"/>
    </source>
</evidence>
<dbReference type="InterPro" id="IPR001763">
    <property type="entry name" value="Rhodanese-like_dom"/>
</dbReference>
<evidence type="ECO:0000256" key="8">
    <source>
        <dbReference type="ARBA" id="ARBA00066884"/>
    </source>
</evidence>
<dbReference type="RefSeq" id="WP_091541412.1">
    <property type="nucleotide sequence ID" value="NZ_FONY01000007.1"/>
</dbReference>
<evidence type="ECO:0000256" key="3">
    <source>
        <dbReference type="ARBA" id="ARBA00022741"/>
    </source>
</evidence>
<comment type="catalytic activity">
    <reaction evidence="5">
        <text>[molybdopterin-synthase sulfur-carrier protein]-C-terminal Gly-Gly + ATP + H(+) = [molybdopterin-synthase sulfur-carrier protein]-C-terminal Gly-Gly-AMP + diphosphate</text>
        <dbReference type="Rhea" id="RHEA:43616"/>
        <dbReference type="Rhea" id="RHEA-COMP:12159"/>
        <dbReference type="Rhea" id="RHEA-COMP:12202"/>
        <dbReference type="ChEBI" id="CHEBI:15378"/>
        <dbReference type="ChEBI" id="CHEBI:30616"/>
        <dbReference type="ChEBI" id="CHEBI:33019"/>
        <dbReference type="ChEBI" id="CHEBI:90618"/>
        <dbReference type="ChEBI" id="CHEBI:90778"/>
        <dbReference type="EC" id="2.7.7.80"/>
    </reaction>
</comment>
<reference evidence="14 15" key="1">
    <citation type="submission" date="2016-10" db="EMBL/GenBank/DDBJ databases">
        <authorList>
            <person name="de Groot N.N."/>
        </authorList>
    </citation>
    <scope>NUCLEOTIDE SEQUENCE [LARGE SCALE GENOMIC DNA]</scope>
    <source>
        <strain>GEY</strain>
        <strain evidence="15">DSM 9560</strain>
    </source>
</reference>
<dbReference type="STRING" id="1003.SAMN04488541_100756"/>
<sequence length="379" mass="42390">MLSIQELRRYHRQIILPKVGVAGQNSLKNARVLVIGAGGLGCPLLEYLTAAGVGRIGIVDSDSVDVTNLQRQVIYRTQDEGKPKAPTSAELLQQRNPHVQFDIFQMQLNSQNALQIIENYDIVADCSDNFPTRYLVNDACILLKKPFVYGAIYQFEGQVSVFNLHDASPTYRCLFPKPPSAEEAPNCATAGVFGLLAGMIGLYQANEVLKIILGVGEVLDGKLLMINMLDATSRTIKIKQRFDKNSITELIDYDVFCNSYSTEVTSSDAIHLSLKSITVQELKEALDRGEDIFLLDVREAHEYEICHLEEAVQIPMSSISEHVDLIPQNKKVVVYCHHGMRSANVIKYLEKKIQHRHLYNLAGGIHQWASEIDLAMPTY</sequence>
<dbReference type="CDD" id="cd00757">
    <property type="entry name" value="ThiF_MoeB_HesA_family"/>
    <property type="match status" value="1"/>
</dbReference>
<organism evidence="14 15">
    <name type="scientific">Thermoflexibacter ruber</name>
    <dbReference type="NCBI Taxonomy" id="1003"/>
    <lineage>
        <taxon>Bacteria</taxon>
        <taxon>Pseudomonadati</taxon>
        <taxon>Bacteroidota</taxon>
        <taxon>Cytophagia</taxon>
        <taxon>Cytophagales</taxon>
        <taxon>Thermoflexibacteraceae</taxon>
        <taxon>Thermoflexibacter</taxon>
    </lineage>
</organism>
<dbReference type="InterPro" id="IPR045886">
    <property type="entry name" value="ThiF/MoeB/HesA"/>
</dbReference>
<evidence type="ECO:0000256" key="6">
    <source>
        <dbReference type="ARBA" id="ARBA00055169"/>
    </source>
</evidence>
<keyword evidence="3" id="KW-0547">Nucleotide-binding</keyword>
<dbReference type="Pfam" id="PF00899">
    <property type="entry name" value="ThiF"/>
    <property type="match status" value="1"/>
</dbReference>
<name>A0A1I2DK97_9BACT</name>
<keyword evidence="15" id="KW-1185">Reference proteome</keyword>
<dbReference type="Gene3D" id="3.40.250.10">
    <property type="entry name" value="Rhodanese-like domain"/>
    <property type="match status" value="1"/>
</dbReference>
<evidence type="ECO:0000313" key="15">
    <source>
        <dbReference type="Proteomes" id="UP000199513"/>
    </source>
</evidence>
<dbReference type="GO" id="GO:0061605">
    <property type="term" value="F:molybdopterin-synthase adenylyltransferase activity"/>
    <property type="evidence" value="ECO:0007669"/>
    <property type="project" value="UniProtKB-EC"/>
</dbReference>
<dbReference type="NCBIfam" id="NF004281">
    <property type="entry name" value="PRK05690.1"/>
    <property type="match status" value="1"/>
</dbReference>
<dbReference type="InterPro" id="IPR036873">
    <property type="entry name" value="Rhodanese-like_dom_sf"/>
</dbReference>
<keyword evidence="4" id="KW-0067">ATP-binding</keyword>
<dbReference type="OrthoDB" id="9804286at2"/>
<evidence type="ECO:0000256" key="4">
    <source>
        <dbReference type="ARBA" id="ARBA00022840"/>
    </source>
</evidence>
<protein>
    <recommendedName>
        <fullName evidence="9">Molybdopterin-synthase adenylyltransferase</fullName>
        <ecNumber evidence="8">2.7.7.80</ecNumber>
    </recommendedName>
    <alternativeName>
        <fullName evidence="12">MoaD protein adenylase</fullName>
    </alternativeName>
    <alternativeName>
        <fullName evidence="10">Molybdopterin-converting factor subunit 1 adenylase</fullName>
    </alternativeName>
    <alternativeName>
        <fullName evidence="11">Sulfur carrier protein MoaD adenylyltransferase</fullName>
    </alternativeName>
</protein>
<dbReference type="Proteomes" id="UP000199513">
    <property type="component" value="Unassembled WGS sequence"/>
</dbReference>
<dbReference type="GO" id="GO:0008146">
    <property type="term" value="F:sulfotransferase activity"/>
    <property type="evidence" value="ECO:0007669"/>
    <property type="project" value="TreeGrafter"/>
</dbReference>
<gene>
    <name evidence="14" type="ORF">SAMN04488541_100756</name>
</gene>
<dbReference type="PANTHER" id="PTHR10953:SF102">
    <property type="entry name" value="ADENYLYLTRANSFERASE AND SULFURTRANSFERASE MOCS3"/>
    <property type="match status" value="1"/>
</dbReference>
<dbReference type="GO" id="GO:0005524">
    <property type="term" value="F:ATP binding"/>
    <property type="evidence" value="ECO:0007669"/>
    <property type="project" value="UniProtKB-KW"/>
</dbReference>
<dbReference type="InterPro" id="IPR000594">
    <property type="entry name" value="ThiF_NAD_FAD-bd"/>
</dbReference>
<comment type="function">
    <text evidence="6">Catalyzes the adenylation by ATP of the carboxyl group of the C-terminal glycine of sulfur carrier protein MoaD.</text>
</comment>
<evidence type="ECO:0000256" key="10">
    <source>
        <dbReference type="ARBA" id="ARBA00075110"/>
    </source>
</evidence>
<comment type="similarity">
    <text evidence="1">Belongs to the HesA/MoeB/ThiF family.</text>
</comment>
<dbReference type="PANTHER" id="PTHR10953">
    <property type="entry name" value="UBIQUITIN-ACTIVATING ENZYME E1"/>
    <property type="match status" value="1"/>
</dbReference>